<accession>A0AAD8UQA5</accession>
<dbReference type="EMBL" id="JAHMHS010000023">
    <property type="protein sequence ID" value="KAK1727518.1"/>
    <property type="molecule type" value="Genomic_DNA"/>
</dbReference>
<evidence type="ECO:0000256" key="3">
    <source>
        <dbReference type="ARBA" id="ARBA00022737"/>
    </source>
</evidence>
<feature type="region of interest" description="Disordered" evidence="8">
    <location>
        <begin position="302"/>
        <end position="357"/>
    </location>
</feature>
<evidence type="ECO:0000313" key="10">
    <source>
        <dbReference type="EMBL" id="KAK1727518.1"/>
    </source>
</evidence>
<feature type="domain" description="C2H2-type" evidence="9">
    <location>
        <begin position="22"/>
        <end position="49"/>
    </location>
</feature>
<dbReference type="CDD" id="cd12148">
    <property type="entry name" value="fungal_TF_MHR"/>
    <property type="match status" value="1"/>
</dbReference>
<dbReference type="PROSITE" id="PS50157">
    <property type="entry name" value="ZINC_FINGER_C2H2_2"/>
    <property type="match status" value="2"/>
</dbReference>
<dbReference type="RefSeq" id="XP_060367573.1">
    <property type="nucleotide sequence ID" value="XM_060501613.1"/>
</dbReference>
<feature type="region of interest" description="Disordered" evidence="8">
    <location>
        <begin position="1"/>
        <end position="20"/>
    </location>
</feature>
<dbReference type="GO" id="GO:0000981">
    <property type="term" value="F:DNA-binding transcription factor activity, RNA polymerase II-specific"/>
    <property type="evidence" value="ECO:0007669"/>
    <property type="project" value="InterPro"/>
</dbReference>
<keyword evidence="2" id="KW-0479">Metal-binding</keyword>
<dbReference type="Pfam" id="PF04082">
    <property type="entry name" value="Fungal_trans"/>
    <property type="match status" value="1"/>
</dbReference>
<evidence type="ECO:0000256" key="8">
    <source>
        <dbReference type="SAM" id="MobiDB-lite"/>
    </source>
</evidence>
<dbReference type="GO" id="GO:0000785">
    <property type="term" value="C:chromatin"/>
    <property type="evidence" value="ECO:0007669"/>
    <property type="project" value="TreeGrafter"/>
</dbReference>
<feature type="domain" description="C2H2-type" evidence="9">
    <location>
        <begin position="50"/>
        <end position="78"/>
    </location>
</feature>
<evidence type="ECO:0000313" key="11">
    <source>
        <dbReference type="Proteomes" id="UP001244207"/>
    </source>
</evidence>
<keyword evidence="6" id="KW-0539">Nucleus</keyword>
<feature type="region of interest" description="Disordered" evidence="8">
    <location>
        <begin position="251"/>
        <end position="283"/>
    </location>
</feature>
<gene>
    <name evidence="10" type="ORF">BDZ83DRAFT_193617</name>
</gene>
<dbReference type="Pfam" id="PF00096">
    <property type="entry name" value="zf-C2H2"/>
    <property type="match status" value="1"/>
</dbReference>
<dbReference type="PANTHER" id="PTHR40626">
    <property type="entry name" value="MIP31509P"/>
    <property type="match status" value="1"/>
</dbReference>
<dbReference type="GeneID" id="85385512"/>
<dbReference type="SMART" id="SM00355">
    <property type="entry name" value="ZnF_C2H2"/>
    <property type="match status" value="2"/>
</dbReference>
<protein>
    <recommendedName>
        <fullName evidence="9">C2H2-type domain-containing protein</fullName>
    </recommendedName>
</protein>
<feature type="compositionally biased region" description="Acidic residues" evidence="8">
    <location>
        <begin position="111"/>
        <end position="122"/>
    </location>
</feature>
<keyword evidence="5" id="KW-0862">Zinc</keyword>
<keyword evidence="11" id="KW-1185">Reference proteome</keyword>
<sequence>MSSGPEGSPSSAARRGRPRRQYKCAHCSKAFKRSEHCIRHERTHTHEKPYVCRYCHKSYARKDLVTRHERTLHAKEQAREKIGDVVTVACAPLAQATAFSPSRNNDYMNVDQEEDERSDQESPDSQSPGDGAASSTTSPCSSQARRTNSRRKSHPRPAPDPDIELERMLMTFQPLTDQSFEARGDPSTLDRAAESQPADNFHHDAQQEGNLLPLQYFHDVDPVEELPPLDPALFMDMDIPFESIAMDMPSKYPVENGLETGISREQPPRQPQNPPEKSGAAGLSTENDELFTPRTLAHLGMGAFDLSPLPSNTAEQKEDPRRITRHPNTDGHSSGGPPGWASYHIPSAGSDLPSLLEDGRQQYPTVTFDEDTHTSLHKDMSSRLKMSTGDFQLPTAKTLQGFLSAYMTSFHSHFPIIHMQTFDLAHTPGPLVLSICSIGALYRLDRRRARHLHDLAIRSVEQVPQPTKDDPKSMVKDYFLWFVQAKILLSFYAVMSGEKDLVDATMKDNGFYTLVYNKARTTVENTQTEPSEMTWHTWIELESWKRALGGIFIESTLTMVIYDINPGFNATQDLDIEAYQDEKMWNARSPAEWRELRTAASRSSPSSRRHTIKDVLVDILLEGRYHADTVPYRVSTFTALVLTHAVVVHMWQRLQVCQALASTCSIARNDNGDDQDPLRASLLNGAMQSLGRCDAFLQGVRGELRQPRPEEDEKDKEISLVFNCQAVLRIAYTRLSKIATTPCRISMLNLEDKDMESCVSSFVMGRMERSSHLLEMVSKAFEGMIVPVKMGHLLVRKTAAFRWSVEHAVAGWTGGLLVSKWAQSIEQDKMAGVQPSQSELELLTLIRETLDEAECDIGEGKTLAAGIARTWGWFLQDVWVWGITPRMGGILNQLADAYQDAYDANCRSSTGVTNNAENTSGRIHQISLLQNVYC</sequence>
<dbReference type="GO" id="GO:0000978">
    <property type="term" value="F:RNA polymerase II cis-regulatory region sequence-specific DNA binding"/>
    <property type="evidence" value="ECO:0007669"/>
    <property type="project" value="InterPro"/>
</dbReference>
<evidence type="ECO:0000256" key="2">
    <source>
        <dbReference type="ARBA" id="ARBA00022723"/>
    </source>
</evidence>
<dbReference type="Gene3D" id="3.30.160.60">
    <property type="entry name" value="Classic Zinc Finger"/>
    <property type="match status" value="2"/>
</dbReference>
<dbReference type="GO" id="GO:0008270">
    <property type="term" value="F:zinc ion binding"/>
    <property type="evidence" value="ECO:0007669"/>
    <property type="project" value="UniProtKB-KW"/>
</dbReference>
<keyword evidence="3" id="KW-0677">Repeat</keyword>
<dbReference type="PROSITE" id="PS00028">
    <property type="entry name" value="ZINC_FINGER_C2H2_1"/>
    <property type="match status" value="2"/>
</dbReference>
<dbReference type="Proteomes" id="UP001244207">
    <property type="component" value="Unassembled WGS sequence"/>
</dbReference>
<evidence type="ECO:0000256" key="5">
    <source>
        <dbReference type="ARBA" id="ARBA00022833"/>
    </source>
</evidence>
<reference evidence="10" key="1">
    <citation type="submission" date="2021-12" db="EMBL/GenBank/DDBJ databases">
        <title>Comparative genomics, transcriptomics and evolutionary studies reveal genomic signatures of adaptation to plant cell wall in hemibiotrophic fungi.</title>
        <authorList>
            <consortium name="DOE Joint Genome Institute"/>
            <person name="Baroncelli R."/>
            <person name="Diaz J.F."/>
            <person name="Benocci T."/>
            <person name="Peng M."/>
            <person name="Battaglia E."/>
            <person name="Haridas S."/>
            <person name="Andreopoulos W."/>
            <person name="Labutti K."/>
            <person name="Pangilinan J."/>
            <person name="Floch G.L."/>
            <person name="Makela M.R."/>
            <person name="Henrissat B."/>
            <person name="Grigoriev I.V."/>
            <person name="Crouch J.A."/>
            <person name="De Vries R.P."/>
            <person name="Sukno S.A."/>
            <person name="Thon M.R."/>
        </authorList>
    </citation>
    <scope>NUCLEOTIDE SEQUENCE</scope>
    <source>
        <strain evidence="10">CBS 112980</strain>
    </source>
</reference>
<dbReference type="GO" id="GO:0006351">
    <property type="term" value="P:DNA-templated transcription"/>
    <property type="evidence" value="ECO:0007669"/>
    <property type="project" value="InterPro"/>
</dbReference>
<dbReference type="SUPFAM" id="SSF57667">
    <property type="entry name" value="beta-beta-alpha zinc fingers"/>
    <property type="match status" value="1"/>
</dbReference>
<evidence type="ECO:0000256" key="4">
    <source>
        <dbReference type="ARBA" id="ARBA00022771"/>
    </source>
</evidence>
<feature type="compositionally biased region" description="Polar residues" evidence="8">
    <location>
        <begin position="133"/>
        <end position="146"/>
    </location>
</feature>
<feature type="compositionally biased region" description="Low complexity" evidence="8">
    <location>
        <begin position="1"/>
        <end position="13"/>
    </location>
</feature>
<evidence type="ECO:0000256" key="7">
    <source>
        <dbReference type="PROSITE-ProRule" id="PRU00042"/>
    </source>
</evidence>
<feature type="region of interest" description="Disordered" evidence="8">
    <location>
        <begin position="100"/>
        <end position="163"/>
    </location>
</feature>
<dbReference type="PANTHER" id="PTHR40626:SF11">
    <property type="entry name" value="ZINC FINGER PROTEIN YPR022C"/>
    <property type="match status" value="1"/>
</dbReference>
<proteinExistence type="predicted"/>
<dbReference type="InterPro" id="IPR051059">
    <property type="entry name" value="VerF-like"/>
</dbReference>
<evidence type="ECO:0000256" key="6">
    <source>
        <dbReference type="ARBA" id="ARBA00023242"/>
    </source>
</evidence>
<dbReference type="FunFam" id="3.30.160.60:FF:002343">
    <property type="entry name" value="Zinc finger protein 33A"/>
    <property type="match status" value="1"/>
</dbReference>
<keyword evidence="4 7" id="KW-0863">Zinc-finger</keyword>
<comment type="subcellular location">
    <subcellularLocation>
        <location evidence="1">Nucleus</location>
    </subcellularLocation>
</comment>
<comment type="caution">
    <text evidence="10">The sequence shown here is derived from an EMBL/GenBank/DDBJ whole genome shotgun (WGS) entry which is preliminary data.</text>
</comment>
<dbReference type="GO" id="GO:0005634">
    <property type="term" value="C:nucleus"/>
    <property type="evidence" value="ECO:0007669"/>
    <property type="project" value="UniProtKB-SubCell"/>
</dbReference>
<evidence type="ECO:0000259" key="9">
    <source>
        <dbReference type="PROSITE" id="PS50157"/>
    </source>
</evidence>
<evidence type="ECO:0000256" key="1">
    <source>
        <dbReference type="ARBA" id="ARBA00004123"/>
    </source>
</evidence>
<dbReference type="InterPro" id="IPR013087">
    <property type="entry name" value="Znf_C2H2_type"/>
</dbReference>
<name>A0AAD8UQA5_GLOAC</name>
<organism evidence="10 11">
    <name type="scientific">Glomerella acutata</name>
    <name type="common">Colletotrichum acutatum</name>
    <dbReference type="NCBI Taxonomy" id="27357"/>
    <lineage>
        <taxon>Eukaryota</taxon>
        <taxon>Fungi</taxon>
        <taxon>Dikarya</taxon>
        <taxon>Ascomycota</taxon>
        <taxon>Pezizomycotina</taxon>
        <taxon>Sordariomycetes</taxon>
        <taxon>Hypocreomycetidae</taxon>
        <taxon>Glomerellales</taxon>
        <taxon>Glomerellaceae</taxon>
        <taxon>Colletotrichum</taxon>
        <taxon>Colletotrichum acutatum species complex</taxon>
    </lineage>
</organism>
<dbReference type="InterPro" id="IPR007219">
    <property type="entry name" value="XnlR_reg_dom"/>
</dbReference>
<dbReference type="AlphaFoldDB" id="A0AAD8UQA5"/>
<dbReference type="InterPro" id="IPR036236">
    <property type="entry name" value="Znf_C2H2_sf"/>
</dbReference>